<dbReference type="InterPro" id="IPR015943">
    <property type="entry name" value="WD40/YVTN_repeat-like_dom_sf"/>
</dbReference>
<feature type="compositionally biased region" description="Acidic residues" evidence="4">
    <location>
        <begin position="694"/>
        <end position="709"/>
    </location>
</feature>
<accession>A0A3P8X5F0</accession>
<dbReference type="OrthoDB" id="427368at2759"/>
<organism evidence="7 8">
    <name type="scientific">Cynoglossus semilaevis</name>
    <name type="common">Tongue sole</name>
    <dbReference type="NCBI Taxonomy" id="244447"/>
    <lineage>
        <taxon>Eukaryota</taxon>
        <taxon>Metazoa</taxon>
        <taxon>Chordata</taxon>
        <taxon>Craniata</taxon>
        <taxon>Vertebrata</taxon>
        <taxon>Euteleostomi</taxon>
        <taxon>Actinopterygii</taxon>
        <taxon>Neopterygii</taxon>
        <taxon>Teleostei</taxon>
        <taxon>Neoteleostei</taxon>
        <taxon>Acanthomorphata</taxon>
        <taxon>Carangaria</taxon>
        <taxon>Pleuronectiformes</taxon>
        <taxon>Pleuronectoidei</taxon>
        <taxon>Cynoglossidae</taxon>
        <taxon>Cynoglossinae</taxon>
        <taxon>Cynoglossus</taxon>
    </lineage>
</organism>
<evidence type="ECO:0000256" key="1">
    <source>
        <dbReference type="ARBA" id="ARBA00022574"/>
    </source>
</evidence>
<evidence type="ECO:0000256" key="3">
    <source>
        <dbReference type="PROSITE-ProRule" id="PRU00221"/>
    </source>
</evidence>
<dbReference type="PANTHER" id="PTHR44791">
    <property type="entry name" value="TELOMERASE PROTEIN COMPONENT 1 TEP1"/>
    <property type="match status" value="1"/>
</dbReference>
<reference evidence="7" key="2">
    <citation type="submission" date="2025-08" db="UniProtKB">
        <authorList>
            <consortium name="Ensembl"/>
        </authorList>
    </citation>
    <scope>IDENTIFICATION</scope>
</reference>
<feature type="repeat" description="WD" evidence="3">
    <location>
        <begin position="2099"/>
        <end position="2140"/>
    </location>
</feature>
<feature type="repeat" description="WD" evidence="3">
    <location>
        <begin position="1776"/>
        <end position="1817"/>
    </location>
</feature>
<proteinExistence type="predicted"/>
<evidence type="ECO:0000259" key="5">
    <source>
        <dbReference type="PROSITE" id="PS50837"/>
    </source>
</evidence>
<dbReference type="InterPro" id="IPR056829">
    <property type="entry name" value="Beta-prop_TEP1_2nd"/>
</dbReference>
<sequence length="2621" mass="293062">MRALTLQHVNVAQAEQLQQSATCGRSLTSNYAPPNLENKFLDQTSTTLPQASLLMKSSAGPSFCSSFQPSSLSSTTSSLLSTSSIASPLLSTQNKLLTTDSPHLSFSLTSSVLDDAARSSSLASSALFNPFLHPPSFLPHGLGGEPKTDDGRDTEEISEVMPCSFETTSVCSEEAHVPSEDTEEQNELHSSTAMELPVSETEPISTDLNQFVPFKQEEFPEFIKENQSMDEELENKKYFLLNEVCCSLVNKTAAPGQNNWDAADSVWTKIKNLAKDISVHEPEFLLKVAVYARQELNIRITANFLLALAASQVPTKPHVRRYFCAAVQLPSDWLEVVRIYNMCFSRSLPMCLKKAMADKFKEFSEYQLAKYNTRKHRCKHKSKKCKKKKPTTGDLTKWATMLGSEESLLQKFLQMEQKVQVVDKKQSEFSLKKMIKRLHIKEPAEHVMAILGRKYPADVKAFTHSGMKGEWDREQAGQRMKLKQPETWERLVSREGNKAATWEKLIDNNSLPFMAMLRNLRNMISQGISEAHHKKILSRLTNKKAVIQSRQFPFRFLAAYKVIMELQDLASQSQEKVPTVKEILTEILKKIPSSKRKKTMDWENMHRRRLKFTLGVPFIYQRYKTKKAQLIKANQRNFTLALLQRYRKALETAVQISCRYNVPPLPGRTFIMLCTDSLQYCKFEQKTDFCLPPDPDEKDEDGEGEEEENENPRASRKKKKKNDEDDKLTPSMMEVAVLLSLMIRSSAEDTQLCLINGMTGDDVDLKSDVLLDNVRSVVKQAKIFYEMPYIQQDKDKVSEILSQNSKFDNIVILGDIHYSTHFLINNYRKEVNNKALVVNIILSGRAYGPYGEGCNDVILTGFSDQILRFIAERGSSRLMAHVENLDRMYKIPSPEGAKNLQSTNSVVPIPASPELRWKGVRVFISSTFRDMHAERDILVQSVFPELRRRAASHCLYLQEVELRWGVTEEESGRATQLCLSEVCRCHLMVVILGERYGMVSSKPELPDLPQYRWLESAPPGLSITEMEIRQFEALFPDTFHQRMFCYFRDPNITRSVPVAWKSDFAAESQGAEAKMASLKSRIRDSDAKFIESYPCEWGGVVDGKPYLKKLENFGKAVLEDLWKTLLKQFVEEDKDADAASDVTEQEVHQEALQRQFFGREKLLTEATEMVEKIQSKGGLMVVEGGPGEGKTVFMAAFADALRCGTTSGKTHLCDVIFYSTAASQSACSVDNLLRCLIQWFCGFQGSEKFSLPTLPHCYKDLLSEFHLLLHNMERTKPLVLMVDGVDEVQDGGGQIISDWIPQELPKGVCLVVSLTSKATLLQTLAKKPNTLLFSLGQLTMPDRKKIVQKGLDSFGKKLSDSAFNNQLQTLIMKKGAVSPLYLHLACEDLRNFGSFDKLKETLQLLPDSLSQLIQHSLDRMCSQHRGILGFRWAMAAFTVSSSGLRERDLYSVLSTCNYLSSCGEELSWQEVLQLSRKPKDRVPMAIFTLIVQSLRSLIGPFHCHTTDDLLILTNPEVKQAFEDFFLPTEDSRTRAHFVLAAHLFTLSDPEGTDTFLHCETNSIKQLPYSLIQSGLLEALQSLLSSYYFLYACVRRGLLHHLLEIYSLYYETQESSASILPEDSRLRIDDCRSFLQRHASLLSSSPALFIQQAFNAPSETSSHTWARGLLREGGIRVVEWLNKDETIQETSELVSTFSSEPTCVAVNSDGDSMVVGTSQGTLHVINTQTGQTVKSLVCGCDGVSSCVFLKDGHLVTTSYDGRIELWDISNSCRSALIEGHNNTITASDVTADQKHLATVSLDFMLKVWSSTKCREVAVLPSSSPLNCVTFDPQGHLLAAGCWNGDVIVWNWLQNKTQSPLSGHKRSVRSLSFSTSSMLCSGSMSGEVRVWSVPTSTCVGCFQAHRGATEDLTFLDEGALLLSASSDHSLHLWSGGLGRSIATLKNDNSDQEPPRKKLKKVELDPAALCVAVNGNYATVGYHGDGFKVFSLESGEMVWSTRNLNVSVPSLLWVVVDKDQTQPELLVSGGSDKCLRIWKREGDGEGTMVDLTMLRMLAAHGVVLTMAQNSTYLATASDDFTIALWSLSDLAADGCTEPHTLLRGHQGGVTCLAFSPDGGQMLSGGKDQALMVWDVNASPPALSKSLPHAHRDWITGCVWTPDCVISSSGDGRLCLWDLQLGQQLREICWNSSLSSICCLGQYVMAGCGEGALHVWNWKTSVEICHIKAHRQNVNHCSLLTNTDKNVEVNPEEMTVVTASEDGTVQLWKPLQMQHFGTFQGHSGAIHGLVCKTGLSEFLTVSEDCSLRCWAWRNKIPISRSDPVTALCFSQENNVCFVGYTSGLLELWQNNAVIHHKQVSDASITAICCMPHSQVAVSYTNCLIDVWKLIWNQHNNTRRLVKETTHETESTPINLFFCSILMAMTNNGLMHEIKNNNTVYTQWSYNVRTLGVVLNDTKSAWVFGEKEAEVHLGFIFTMGPQSSLATSFSSLTLKEEGEEGNEEEDKVTRAGKKKVITAAAVDRDCVVCGDVKGNLWFTHISEDSPVSSKKPAHSNRISVIRLTNSTIISASHDRTVKLWDRITKKQVGMFVCGGPVLHLELNPGKPSELVCADGHGKVYFLSWKE</sequence>
<dbReference type="InterPro" id="IPR056828">
    <property type="entry name" value="Beta-prop_TEP1_C"/>
</dbReference>
<dbReference type="Gene3D" id="1.25.40.370">
    <property type="match status" value="1"/>
</dbReference>
<dbReference type="GeneTree" id="ENSGT00940000169565"/>
<evidence type="ECO:0000313" key="7">
    <source>
        <dbReference type="Ensembl" id="ENSCSEP00000033256.1"/>
    </source>
</evidence>
<dbReference type="Pfam" id="PF00400">
    <property type="entry name" value="WD40"/>
    <property type="match status" value="5"/>
</dbReference>
<dbReference type="Ensembl" id="ENSCSET00000033685.1">
    <property type="protein sequence ID" value="ENSCSEP00000033256.1"/>
    <property type="gene ID" value="ENSCSEG00000021345.1"/>
</dbReference>
<dbReference type="Gene3D" id="2.130.10.10">
    <property type="entry name" value="YVTN repeat-like/Quinoprotein amine dehydrogenase"/>
    <property type="match status" value="5"/>
</dbReference>
<dbReference type="CDD" id="cd00200">
    <property type="entry name" value="WD40"/>
    <property type="match status" value="1"/>
</dbReference>
<dbReference type="InterPro" id="IPR045804">
    <property type="entry name" value="DUF5920"/>
</dbReference>
<feature type="domain" description="NACHT" evidence="5">
    <location>
        <begin position="1178"/>
        <end position="1386"/>
    </location>
</feature>
<keyword evidence="1 3" id="KW-0853">WD repeat</keyword>
<dbReference type="GO" id="GO:0005697">
    <property type="term" value="C:telomerase holoenzyme complex"/>
    <property type="evidence" value="ECO:0007669"/>
    <property type="project" value="TreeGrafter"/>
</dbReference>
<dbReference type="PROSITE" id="PS50082">
    <property type="entry name" value="WD_REPEATS_2"/>
    <property type="match status" value="7"/>
</dbReference>
<evidence type="ECO:0000259" key="6">
    <source>
        <dbReference type="PROSITE" id="PS50988"/>
    </source>
</evidence>
<protein>
    <submittedName>
        <fullName evidence="7">Telomerase associated protein 1</fullName>
    </submittedName>
</protein>
<dbReference type="SUPFAM" id="SSF140864">
    <property type="entry name" value="TROVE domain-like"/>
    <property type="match status" value="1"/>
</dbReference>
<dbReference type="InterPro" id="IPR019775">
    <property type="entry name" value="WD40_repeat_CS"/>
</dbReference>
<dbReference type="InterPro" id="IPR052652">
    <property type="entry name" value="Telomerase_Complex_Comp"/>
</dbReference>
<dbReference type="PROSITE" id="PS50294">
    <property type="entry name" value="WD_REPEATS_REGION"/>
    <property type="match status" value="5"/>
</dbReference>
<dbReference type="PROSITE" id="PS50837">
    <property type="entry name" value="NACHT"/>
    <property type="match status" value="1"/>
</dbReference>
<dbReference type="InterPro" id="IPR007111">
    <property type="entry name" value="NACHT_NTPase"/>
</dbReference>
<dbReference type="InterPro" id="IPR037214">
    <property type="entry name" value="TROVE_dom_sf"/>
</dbReference>
<dbReference type="Pfam" id="PF25047">
    <property type="entry name" value="Beta-prop_TEP1_2nd"/>
    <property type="match status" value="1"/>
</dbReference>
<dbReference type="PROSITE" id="PS00678">
    <property type="entry name" value="WD_REPEATS_1"/>
    <property type="match status" value="2"/>
</dbReference>
<evidence type="ECO:0000256" key="2">
    <source>
        <dbReference type="ARBA" id="ARBA00022737"/>
    </source>
</evidence>
<evidence type="ECO:0000256" key="4">
    <source>
        <dbReference type="SAM" id="MobiDB-lite"/>
    </source>
</evidence>
<reference evidence="7 8" key="1">
    <citation type="journal article" date="2014" name="Nat. Genet.">
        <title>Whole-genome sequence of a flatfish provides insights into ZW sex chromosome evolution and adaptation to a benthic lifestyle.</title>
        <authorList>
            <person name="Chen S."/>
            <person name="Zhang G."/>
            <person name="Shao C."/>
            <person name="Huang Q."/>
            <person name="Liu G."/>
            <person name="Zhang P."/>
            <person name="Song W."/>
            <person name="An N."/>
            <person name="Chalopin D."/>
            <person name="Volff J.N."/>
            <person name="Hong Y."/>
            <person name="Li Q."/>
            <person name="Sha Z."/>
            <person name="Zhou H."/>
            <person name="Xie M."/>
            <person name="Yu Q."/>
            <person name="Liu Y."/>
            <person name="Xiang H."/>
            <person name="Wang N."/>
            <person name="Wu K."/>
            <person name="Yang C."/>
            <person name="Zhou Q."/>
            <person name="Liao X."/>
            <person name="Yang L."/>
            <person name="Hu Q."/>
            <person name="Zhang J."/>
            <person name="Meng L."/>
            <person name="Jin L."/>
            <person name="Tian Y."/>
            <person name="Lian J."/>
            <person name="Yang J."/>
            <person name="Miao G."/>
            <person name="Liu S."/>
            <person name="Liang Z."/>
            <person name="Yan F."/>
            <person name="Li Y."/>
            <person name="Sun B."/>
            <person name="Zhang H."/>
            <person name="Zhang J."/>
            <person name="Zhu Y."/>
            <person name="Du M."/>
            <person name="Zhao Y."/>
            <person name="Schartl M."/>
            <person name="Tang Q."/>
            <person name="Wang J."/>
        </authorList>
    </citation>
    <scope>NUCLEOTIDE SEQUENCE</scope>
</reference>
<dbReference type="InterPro" id="IPR036322">
    <property type="entry name" value="WD40_repeat_dom_sf"/>
</dbReference>
<dbReference type="GeneID" id="103396719"/>
<dbReference type="InterPro" id="IPR027417">
    <property type="entry name" value="P-loop_NTPase"/>
</dbReference>
<dbReference type="InterPro" id="IPR001680">
    <property type="entry name" value="WD40_rpt"/>
</dbReference>
<feature type="region of interest" description="Disordered" evidence="4">
    <location>
        <begin position="691"/>
        <end position="727"/>
    </location>
</feature>
<feature type="repeat" description="WD" evidence="3">
    <location>
        <begin position="2243"/>
        <end position="2265"/>
    </location>
</feature>
<dbReference type="Pfam" id="PF05729">
    <property type="entry name" value="NACHT"/>
    <property type="match status" value="1"/>
</dbReference>
<dbReference type="Proteomes" id="UP000265120">
    <property type="component" value="Chromosome 20"/>
</dbReference>
<dbReference type="SMART" id="SM00320">
    <property type="entry name" value="WD40"/>
    <property type="match status" value="17"/>
</dbReference>
<reference evidence="7" key="3">
    <citation type="submission" date="2025-09" db="UniProtKB">
        <authorList>
            <consortium name="Ensembl"/>
        </authorList>
    </citation>
    <scope>IDENTIFICATION</scope>
</reference>
<dbReference type="InParanoid" id="A0A3P8X5F0"/>
<dbReference type="SUPFAM" id="SSF52540">
    <property type="entry name" value="P-loop containing nucleoside triphosphate hydrolases"/>
    <property type="match status" value="1"/>
</dbReference>
<dbReference type="RefSeq" id="XP_008333146.1">
    <property type="nucleotide sequence ID" value="XM_008334924.3"/>
</dbReference>
<dbReference type="Pfam" id="PF05731">
    <property type="entry name" value="TROVE"/>
    <property type="match status" value="1"/>
</dbReference>
<dbReference type="Gene3D" id="3.40.50.300">
    <property type="entry name" value="P-loop containing nucleotide triphosphate hydrolases"/>
    <property type="match status" value="1"/>
</dbReference>
<dbReference type="Pfam" id="PF25048">
    <property type="entry name" value="Beta-prop_TEP1_C"/>
    <property type="match status" value="1"/>
</dbReference>
<keyword evidence="2" id="KW-0677">Repeat</keyword>
<feature type="repeat" description="WD" evidence="3">
    <location>
        <begin position="1900"/>
        <end position="1932"/>
    </location>
</feature>
<dbReference type="SUPFAM" id="SSF50978">
    <property type="entry name" value="WD40 repeat-like"/>
    <property type="match status" value="3"/>
</dbReference>
<dbReference type="PANTHER" id="PTHR44791:SF1">
    <property type="entry name" value="TELOMERASE PROTEIN COMPONENT 1"/>
    <property type="match status" value="1"/>
</dbReference>
<keyword evidence="8" id="KW-1185">Reference proteome</keyword>
<dbReference type="GO" id="GO:0000722">
    <property type="term" value="P:telomere maintenance via recombination"/>
    <property type="evidence" value="ECO:0007669"/>
    <property type="project" value="TreeGrafter"/>
</dbReference>
<dbReference type="Pfam" id="PF19334">
    <property type="entry name" value="DUF5920"/>
    <property type="match status" value="1"/>
</dbReference>
<dbReference type="Pfam" id="PF13271">
    <property type="entry name" value="DUF4062"/>
    <property type="match status" value="1"/>
</dbReference>
<feature type="repeat" description="WD" evidence="3">
    <location>
        <begin position="2546"/>
        <end position="2576"/>
    </location>
</feature>
<dbReference type="GO" id="GO:0070034">
    <property type="term" value="F:telomerase RNA binding"/>
    <property type="evidence" value="ECO:0007669"/>
    <property type="project" value="TreeGrafter"/>
</dbReference>
<feature type="repeat" description="WD" evidence="3">
    <location>
        <begin position="1859"/>
        <end position="1899"/>
    </location>
</feature>
<dbReference type="PROSITE" id="PS50988">
    <property type="entry name" value="TROVE"/>
    <property type="match status" value="1"/>
</dbReference>
<dbReference type="OMA" id="WQILPKG"/>
<dbReference type="InterPro" id="IPR008858">
    <property type="entry name" value="TROVE_dom"/>
</dbReference>
<evidence type="ECO:0000313" key="8">
    <source>
        <dbReference type="Proteomes" id="UP000265120"/>
    </source>
</evidence>
<feature type="domain" description="TROVE" evidence="6">
    <location>
        <begin position="223"/>
        <end position="667"/>
    </location>
</feature>
<dbReference type="InterPro" id="IPR025139">
    <property type="entry name" value="DUF4062"/>
</dbReference>
<dbReference type="KEGG" id="csem:103396719"/>
<dbReference type="GO" id="GO:0003720">
    <property type="term" value="F:telomerase activity"/>
    <property type="evidence" value="ECO:0007669"/>
    <property type="project" value="TreeGrafter"/>
</dbReference>
<name>A0A3P8X5F0_CYNSE</name>
<dbReference type="CTD" id="7011"/>
<feature type="repeat" description="WD" evidence="3">
    <location>
        <begin position="2144"/>
        <end position="2183"/>
    </location>
</feature>
<dbReference type="STRING" id="244447.ENSCSEP00000033256"/>